<dbReference type="AlphaFoldDB" id="A0A4U0Q828"/>
<feature type="chain" id="PRO_5020240616" evidence="1">
    <location>
        <begin position="22"/>
        <end position="119"/>
    </location>
</feature>
<keyword evidence="1" id="KW-0732">Signal</keyword>
<dbReference type="EMBL" id="SUMF01000002">
    <property type="protein sequence ID" value="TJZ77396.1"/>
    <property type="molecule type" value="Genomic_DNA"/>
</dbReference>
<accession>A0A4U0Q828</accession>
<sequence length="119" mass="11734">MKLIQTILAVGVLSISVSAFAADVCDGKAAGTQPVTAVADNAGFIINNFDMKCSANVILKYEEDGTASVAVGAVSVKGNRMFGGSSEGGAVRDLDACAEKVCDDADAGTAVGKAAGSGS</sequence>
<evidence type="ECO:0000313" key="2">
    <source>
        <dbReference type="EMBL" id="TJZ77396.1"/>
    </source>
</evidence>
<proteinExistence type="predicted"/>
<dbReference type="RefSeq" id="WP_136771872.1">
    <property type="nucleotide sequence ID" value="NZ_CP156074.1"/>
</dbReference>
<dbReference type="Proteomes" id="UP000310016">
    <property type="component" value="Unassembled WGS sequence"/>
</dbReference>
<name>A0A4U0Q828_9NEIS</name>
<keyword evidence="3" id="KW-1185">Reference proteome</keyword>
<reference evidence="2 3" key="1">
    <citation type="submission" date="2019-04" db="EMBL/GenBank/DDBJ databases">
        <title>Chitiniphilus eburnea sp. nov., a novel chitinolytic bacterium isolated from aquaculture sludge.</title>
        <authorList>
            <person name="Sheng M."/>
        </authorList>
    </citation>
    <scope>NUCLEOTIDE SEQUENCE [LARGE SCALE GENOMIC DNA]</scope>
    <source>
        <strain evidence="2 3">HX-2-15</strain>
    </source>
</reference>
<dbReference type="OrthoDB" id="9182906at2"/>
<gene>
    <name evidence="2" type="ORF">FAZ21_03400</name>
</gene>
<organism evidence="2 3">
    <name type="scientific">Chitiniphilus eburneus</name>
    <dbReference type="NCBI Taxonomy" id="2571148"/>
    <lineage>
        <taxon>Bacteria</taxon>
        <taxon>Pseudomonadati</taxon>
        <taxon>Pseudomonadota</taxon>
        <taxon>Betaproteobacteria</taxon>
        <taxon>Neisseriales</taxon>
        <taxon>Chitinibacteraceae</taxon>
        <taxon>Chitiniphilus</taxon>
    </lineage>
</organism>
<protein>
    <submittedName>
        <fullName evidence="2">Uncharacterized protein</fullName>
    </submittedName>
</protein>
<feature type="signal peptide" evidence="1">
    <location>
        <begin position="1"/>
        <end position="21"/>
    </location>
</feature>
<evidence type="ECO:0000256" key="1">
    <source>
        <dbReference type="SAM" id="SignalP"/>
    </source>
</evidence>
<evidence type="ECO:0000313" key="3">
    <source>
        <dbReference type="Proteomes" id="UP000310016"/>
    </source>
</evidence>
<comment type="caution">
    <text evidence="2">The sequence shown here is derived from an EMBL/GenBank/DDBJ whole genome shotgun (WGS) entry which is preliminary data.</text>
</comment>